<evidence type="ECO:0000313" key="2">
    <source>
        <dbReference type="Proteomes" id="UP000053239"/>
    </source>
</evidence>
<reference evidence="1 2" key="1">
    <citation type="submission" date="2011-09" db="EMBL/GenBank/DDBJ databases">
        <title>The Genome Sequence of Plasmodium vivax North Korean.</title>
        <authorList>
            <consortium name="The Broad Institute Genome Sequencing Platform"/>
            <consortium name="The Broad Institute Genome Sequencing Center for Infectious Disease"/>
            <person name="Neafsey D."/>
            <person name="Carlton J."/>
            <person name="Barnwell J."/>
            <person name="Collins W."/>
            <person name="Escalante A."/>
            <person name="Mullikin J."/>
            <person name="Saul A."/>
            <person name="Guigo R."/>
            <person name="Camara F."/>
            <person name="Young S.K."/>
            <person name="Zeng Q."/>
            <person name="Gargeya S."/>
            <person name="Fitzgerald M."/>
            <person name="Haas B."/>
            <person name="Abouelleil A."/>
            <person name="Alvarado L."/>
            <person name="Arachchi H.M."/>
            <person name="Berlin A."/>
            <person name="Brown A."/>
            <person name="Chapman S.B."/>
            <person name="Chen Z."/>
            <person name="Dunbar C."/>
            <person name="Freedman E."/>
            <person name="Gearin G."/>
            <person name="Gellesch M."/>
            <person name="Goldberg J."/>
            <person name="Griggs A."/>
            <person name="Gujja S."/>
            <person name="Heiman D."/>
            <person name="Howarth C."/>
            <person name="Larson L."/>
            <person name="Lui A."/>
            <person name="MacDonald P.J.P."/>
            <person name="Montmayeur A."/>
            <person name="Murphy C."/>
            <person name="Neiman D."/>
            <person name="Pearson M."/>
            <person name="Priest M."/>
            <person name="Roberts A."/>
            <person name="Saif S."/>
            <person name="Shea T."/>
            <person name="Shenoy N."/>
            <person name="Sisk P."/>
            <person name="Stolte C."/>
            <person name="Sykes S."/>
            <person name="Wortman J."/>
            <person name="Nusbaum C."/>
            <person name="Birren B."/>
        </authorList>
    </citation>
    <scope>NUCLEOTIDE SEQUENCE [LARGE SCALE GENOMIC DNA]</scope>
    <source>
        <strain evidence="1 2">North Korean</strain>
    </source>
</reference>
<sequence>MISFNDRFCHVFIGNYDSKNENYKNVCMKLMKNLGVYPDDMTPKNLSNKHCNTLNYWLYYVQDKVKIPAELIKTIFEQSNEMVPSDSNQYKCVNKYDEKIKDPLELIKLYNLQDNIEIFLSTLKQKGTHDYCSCKKYIYACVNIYKNMNEKYCTDPVDSDNQNTCDKLSNFKNFYTKELYEKLEKGENIPSLLSEENEPFEGCLPAQDSVRETTTKHSNSHSSTTGGVTTALCTIACASSVLALLYKVNDNFHINI</sequence>
<organism evidence="1 2">
    <name type="scientific">Plasmodium vivax North Korean</name>
    <dbReference type="NCBI Taxonomy" id="1035514"/>
    <lineage>
        <taxon>Eukaryota</taxon>
        <taxon>Sar</taxon>
        <taxon>Alveolata</taxon>
        <taxon>Apicomplexa</taxon>
        <taxon>Aconoidasida</taxon>
        <taxon>Haemosporida</taxon>
        <taxon>Plasmodiidae</taxon>
        <taxon>Plasmodium</taxon>
        <taxon>Plasmodium (Plasmodium)</taxon>
    </lineage>
</organism>
<protein>
    <recommendedName>
        <fullName evidence="3">Variable surface protein</fullName>
    </recommendedName>
</protein>
<accession>A0A0J9TWU3</accession>
<evidence type="ECO:0008006" key="3">
    <source>
        <dbReference type="Google" id="ProtNLM"/>
    </source>
</evidence>
<name>A0A0J9TWU3_PLAVI</name>
<dbReference type="Proteomes" id="UP000053239">
    <property type="component" value="Unassembled WGS sequence"/>
</dbReference>
<dbReference type="EMBL" id="KQ235419">
    <property type="protein sequence ID" value="KMZ99307.1"/>
    <property type="molecule type" value="Genomic_DNA"/>
</dbReference>
<dbReference type="AlphaFoldDB" id="A0A0J9TWU3"/>
<gene>
    <name evidence="1" type="ORF">PVNG_02190</name>
</gene>
<proteinExistence type="predicted"/>
<evidence type="ECO:0000313" key="1">
    <source>
        <dbReference type="EMBL" id="KMZ99307.1"/>
    </source>
</evidence>